<evidence type="ECO:0000256" key="1">
    <source>
        <dbReference type="SAM" id="Phobius"/>
    </source>
</evidence>
<dbReference type="EMBL" id="JAACJJ010000056">
    <property type="protein sequence ID" value="KAF5312788.1"/>
    <property type="molecule type" value="Genomic_DNA"/>
</dbReference>
<feature type="transmembrane region" description="Helical" evidence="1">
    <location>
        <begin position="445"/>
        <end position="469"/>
    </location>
</feature>
<feature type="transmembrane region" description="Helical" evidence="1">
    <location>
        <begin position="402"/>
        <end position="424"/>
    </location>
</feature>
<organism evidence="3 4">
    <name type="scientific">Psilocybe cf. subviscida</name>
    <dbReference type="NCBI Taxonomy" id="2480587"/>
    <lineage>
        <taxon>Eukaryota</taxon>
        <taxon>Fungi</taxon>
        <taxon>Dikarya</taxon>
        <taxon>Basidiomycota</taxon>
        <taxon>Agaricomycotina</taxon>
        <taxon>Agaricomycetes</taxon>
        <taxon>Agaricomycetidae</taxon>
        <taxon>Agaricales</taxon>
        <taxon>Agaricineae</taxon>
        <taxon>Strophariaceae</taxon>
        <taxon>Psilocybe</taxon>
    </lineage>
</organism>
<keyword evidence="1" id="KW-0812">Transmembrane</keyword>
<keyword evidence="1" id="KW-1133">Transmembrane helix</keyword>
<reference evidence="3 4" key="1">
    <citation type="journal article" date="2020" name="ISME J.">
        <title>Uncovering the hidden diversity of litter-decomposition mechanisms in mushroom-forming fungi.</title>
        <authorList>
            <person name="Floudas D."/>
            <person name="Bentzer J."/>
            <person name="Ahren D."/>
            <person name="Johansson T."/>
            <person name="Persson P."/>
            <person name="Tunlid A."/>
        </authorList>
    </citation>
    <scope>NUCLEOTIDE SEQUENCE [LARGE SCALE GENOMIC DNA]</scope>
    <source>
        <strain evidence="3 4">CBS 101986</strain>
    </source>
</reference>
<accession>A0A8H5AYE0</accession>
<proteinExistence type="predicted"/>
<dbReference type="OrthoDB" id="9451547at2759"/>
<feature type="transmembrane region" description="Helical" evidence="1">
    <location>
        <begin position="370"/>
        <end position="390"/>
    </location>
</feature>
<dbReference type="PANTHER" id="PTHR35043:SF7">
    <property type="entry name" value="TRANSCRIPTION FACTOR DOMAIN-CONTAINING PROTEIN"/>
    <property type="match status" value="1"/>
</dbReference>
<feature type="signal peptide" evidence="2">
    <location>
        <begin position="1"/>
        <end position="15"/>
    </location>
</feature>
<keyword evidence="4" id="KW-1185">Reference proteome</keyword>
<feature type="chain" id="PRO_5034124972" evidence="2">
    <location>
        <begin position="16"/>
        <end position="496"/>
    </location>
</feature>
<sequence>MLVVLFSLCYALTASRPIHFNPEITDITILTTRDTQGLNSTTFWNEMTAECTCPKDQRSVFDIIWSCLAVIFTCTFVTIHPNVPHPEASSWQIMRRRAHLMCWALIAPELLVLWAMRQWYGARALGKLIKVPGWTNTHGYFVQMGGFMLWANDRCLGVVDPRNLLMFFDKGYMYFNDERIMKDEIMFSLPREEDIKDKGKGDGLSKALVVGQTLWFIAQCLSRWQQGLVVTELELVTLAFAALNGAIYFLWWDKPLDVGCAVPIIWKRPESSATPDNMSEKDLLKNMVTVIQRAVPVHEDPSLLKRTSRFFFLCLNKLGAPFRLSTWARIPARVLELRKDYVYKPMSYTEMEVSPLSAYLPSYDHMDSSFSIMIVTSTIATMFGAIHLIAFRFQFPTVAERWVWRGGAFLITIIPIILLGRSVVRYRSFTNMKRANGRFTSRKTRTLISFWVMVVLCPIYAVARVVLLVEAFVALRQLEPRATASIDWTKFFPHIG</sequence>
<protein>
    <submittedName>
        <fullName evidence="3">Uncharacterized protein</fullName>
    </submittedName>
</protein>
<dbReference type="Proteomes" id="UP000567179">
    <property type="component" value="Unassembled WGS sequence"/>
</dbReference>
<evidence type="ECO:0000313" key="4">
    <source>
        <dbReference type="Proteomes" id="UP000567179"/>
    </source>
</evidence>
<keyword evidence="2" id="KW-0732">Signal</keyword>
<keyword evidence="1" id="KW-0472">Membrane</keyword>
<evidence type="ECO:0000313" key="3">
    <source>
        <dbReference type="EMBL" id="KAF5312788.1"/>
    </source>
</evidence>
<name>A0A8H5AYE0_9AGAR</name>
<dbReference type="AlphaFoldDB" id="A0A8H5AYE0"/>
<gene>
    <name evidence="3" type="ORF">D9619_002812</name>
</gene>
<evidence type="ECO:0000256" key="2">
    <source>
        <dbReference type="SAM" id="SignalP"/>
    </source>
</evidence>
<comment type="caution">
    <text evidence="3">The sequence shown here is derived from an EMBL/GenBank/DDBJ whole genome shotgun (WGS) entry which is preliminary data.</text>
</comment>
<dbReference type="PANTHER" id="PTHR35043">
    <property type="entry name" value="TRANSCRIPTION FACTOR DOMAIN-CONTAINING PROTEIN"/>
    <property type="match status" value="1"/>
</dbReference>